<evidence type="ECO:0000256" key="1">
    <source>
        <dbReference type="SAM" id="MobiDB-lite"/>
    </source>
</evidence>
<evidence type="ECO:0000313" key="2">
    <source>
        <dbReference type="EMBL" id="GAA1787001.1"/>
    </source>
</evidence>
<reference evidence="2 3" key="1">
    <citation type="journal article" date="2019" name="Int. J. Syst. Evol. Microbiol.">
        <title>The Global Catalogue of Microorganisms (GCM) 10K type strain sequencing project: providing services to taxonomists for standard genome sequencing and annotation.</title>
        <authorList>
            <consortium name="The Broad Institute Genomics Platform"/>
            <consortium name="The Broad Institute Genome Sequencing Center for Infectious Disease"/>
            <person name="Wu L."/>
            <person name="Ma J."/>
        </authorList>
    </citation>
    <scope>NUCLEOTIDE SEQUENCE [LARGE SCALE GENOMIC DNA]</scope>
    <source>
        <strain evidence="2 3">JCM 15592</strain>
    </source>
</reference>
<evidence type="ECO:0000313" key="3">
    <source>
        <dbReference type="Proteomes" id="UP001499938"/>
    </source>
</evidence>
<name>A0ABN2LFX0_9MICO</name>
<comment type="caution">
    <text evidence="2">The sequence shown here is derived from an EMBL/GenBank/DDBJ whole genome shotgun (WGS) entry which is preliminary data.</text>
</comment>
<feature type="region of interest" description="Disordered" evidence="1">
    <location>
        <begin position="59"/>
        <end position="85"/>
    </location>
</feature>
<dbReference type="Proteomes" id="UP001499938">
    <property type="component" value="Unassembled WGS sequence"/>
</dbReference>
<accession>A0ABN2LFX0</accession>
<proteinExistence type="predicted"/>
<dbReference type="EMBL" id="BAAAPO010000016">
    <property type="protein sequence ID" value="GAA1787001.1"/>
    <property type="molecule type" value="Genomic_DNA"/>
</dbReference>
<sequence>MLVAHFAVVRAGEVSEPGEIERCWNCVGRQQKWTNQVAIGAAPDPTMRRHGRVEWRIPGREDGGIVNEPSEQGARQHWHLLTVTS</sequence>
<protein>
    <submittedName>
        <fullName evidence="2">Uncharacterized protein</fullName>
    </submittedName>
</protein>
<keyword evidence="3" id="KW-1185">Reference proteome</keyword>
<gene>
    <name evidence="2" type="ORF">GCM10009811_10110</name>
</gene>
<organism evidence="2 3">
    <name type="scientific">Nostocoides veronense</name>
    <dbReference type="NCBI Taxonomy" id="330836"/>
    <lineage>
        <taxon>Bacteria</taxon>
        <taxon>Bacillati</taxon>
        <taxon>Actinomycetota</taxon>
        <taxon>Actinomycetes</taxon>
        <taxon>Micrococcales</taxon>
        <taxon>Intrasporangiaceae</taxon>
        <taxon>Nostocoides</taxon>
    </lineage>
</organism>